<organism evidence="2 3">
    <name type="scientific">Paratrimastix pyriformis</name>
    <dbReference type="NCBI Taxonomy" id="342808"/>
    <lineage>
        <taxon>Eukaryota</taxon>
        <taxon>Metamonada</taxon>
        <taxon>Preaxostyla</taxon>
        <taxon>Paratrimastigidae</taxon>
        <taxon>Paratrimastix</taxon>
    </lineage>
</organism>
<protein>
    <submittedName>
        <fullName evidence="2">Uncharacterized protein</fullName>
    </submittedName>
</protein>
<dbReference type="EMBL" id="JAPMOS010000146">
    <property type="protein sequence ID" value="KAJ4454589.1"/>
    <property type="molecule type" value="Genomic_DNA"/>
</dbReference>
<evidence type="ECO:0000313" key="2">
    <source>
        <dbReference type="EMBL" id="KAJ4454589.1"/>
    </source>
</evidence>
<accession>A0ABQ8U5H0</accession>
<keyword evidence="3" id="KW-1185">Reference proteome</keyword>
<gene>
    <name evidence="2" type="ORF">PAPYR_10676</name>
</gene>
<dbReference type="Proteomes" id="UP001141327">
    <property type="component" value="Unassembled WGS sequence"/>
</dbReference>
<proteinExistence type="predicted"/>
<reference evidence="2" key="1">
    <citation type="journal article" date="2022" name="bioRxiv">
        <title>Genomics of Preaxostyla Flagellates Illuminates Evolutionary Transitions and the Path Towards Mitochondrial Loss.</title>
        <authorList>
            <person name="Novak L.V.F."/>
            <person name="Treitli S.C."/>
            <person name="Pyrih J."/>
            <person name="Halakuc P."/>
            <person name="Pipaliya S.V."/>
            <person name="Vacek V."/>
            <person name="Brzon O."/>
            <person name="Soukal P."/>
            <person name="Eme L."/>
            <person name="Dacks J.B."/>
            <person name="Karnkowska A."/>
            <person name="Elias M."/>
            <person name="Hampl V."/>
        </authorList>
    </citation>
    <scope>NUCLEOTIDE SEQUENCE</scope>
    <source>
        <strain evidence="2">RCP-MX</strain>
    </source>
</reference>
<evidence type="ECO:0000256" key="1">
    <source>
        <dbReference type="SAM" id="MobiDB-lite"/>
    </source>
</evidence>
<sequence length="405" mass="45439">MIYIYESLMNFHFLGIFSPIPTQPLLVDFLSNNYVTRRKIYKLHLKCFRQEALTHMSFSTPVCSFLLSIQFTPAALPVPHVDLFCSQEPLLLADSFIASPYSQSDHLHPRNNSFQSYFFADTIKPNPAAYSHLDYNPGVLADQHIQIACSVFPSCMHIAEENHLSDFQAHFLKEHAQCGKREVFLEFFHRAEEDDLVFHDLDHISTFKNSMLDEFCKLFGHLGFSSGALPSSTLLKGIIESLQKGCSPAVSRDRIATTLHHLILATLRHPQLTTLLNLQLRQKVFLRVPISVVGDRDVSIPALSMCATPTHDGMSGVNLPRSGLFKMSFRSFVSWMREVLRVVSLLSAPSIPCAVARQVLEQKVGGSIPASDEVKKPEGFPGTYGRGPERSPCRGYLPGQSEFEI</sequence>
<comment type="caution">
    <text evidence="2">The sequence shown here is derived from an EMBL/GenBank/DDBJ whole genome shotgun (WGS) entry which is preliminary data.</text>
</comment>
<name>A0ABQ8U5H0_9EUKA</name>
<feature type="region of interest" description="Disordered" evidence="1">
    <location>
        <begin position="371"/>
        <end position="405"/>
    </location>
</feature>
<evidence type="ECO:0000313" key="3">
    <source>
        <dbReference type="Proteomes" id="UP001141327"/>
    </source>
</evidence>